<comment type="caution">
    <text evidence="1">The sequence shown here is derived from an EMBL/GenBank/DDBJ whole genome shotgun (WGS) entry which is preliminary data.</text>
</comment>
<organism evidence="1 2">
    <name type="scientific">Arcicella rosea</name>
    <dbReference type="NCBI Taxonomy" id="502909"/>
    <lineage>
        <taxon>Bacteria</taxon>
        <taxon>Pseudomonadati</taxon>
        <taxon>Bacteroidota</taxon>
        <taxon>Cytophagia</taxon>
        <taxon>Cytophagales</taxon>
        <taxon>Flectobacillaceae</taxon>
        <taxon>Arcicella</taxon>
    </lineage>
</organism>
<dbReference type="Proteomes" id="UP000524404">
    <property type="component" value="Unassembled WGS sequence"/>
</dbReference>
<protein>
    <submittedName>
        <fullName evidence="1">Uncharacterized protein</fullName>
    </submittedName>
</protein>
<accession>A0A841ER73</accession>
<keyword evidence="2" id="KW-1185">Reference proteome</keyword>
<reference evidence="1 2" key="1">
    <citation type="submission" date="2020-08" db="EMBL/GenBank/DDBJ databases">
        <title>Functional genomics of gut bacteria from endangered species of beetles.</title>
        <authorList>
            <person name="Carlos-Shanley C."/>
        </authorList>
    </citation>
    <scope>NUCLEOTIDE SEQUENCE [LARGE SCALE GENOMIC DNA]</scope>
    <source>
        <strain evidence="1 2">S00070</strain>
    </source>
</reference>
<dbReference type="EMBL" id="JACHKT010000017">
    <property type="protein sequence ID" value="MBB6003879.1"/>
    <property type="molecule type" value="Genomic_DNA"/>
</dbReference>
<dbReference type="RefSeq" id="WP_184134556.1">
    <property type="nucleotide sequence ID" value="NZ_JACHKT010000017.1"/>
</dbReference>
<proteinExistence type="predicted"/>
<sequence length="217" mass="24860">MGKLISQIKWKISIEKARIKERQFILDNKDELLSPQKIPPINPEYLEELENTLPMLEYLNSPLNDWRFPSRERKKPAPPICLEPLLIRMRLHANDFVRHPERFDETIRMILFEAQRFFHEKFKPDLEDSHLIQKDFTPDTKQINISVEGNIEELNVDTCDKVTVSGNVKHIFTTSGDVDVNGNVALGIQTVSGDVDCGDVSGSISTVSGSVKHRRPN</sequence>
<dbReference type="AlphaFoldDB" id="A0A841ER73"/>
<evidence type="ECO:0000313" key="1">
    <source>
        <dbReference type="EMBL" id="MBB6003879.1"/>
    </source>
</evidence>
<evidence type="ECO:0000313" key="2">
    <source>
        <dbReference type="Proteomes" id="UP000524404"/>
    </source>
</evidence>
<name>A0A841ER73_9BACT</name>
<gene>
    <name evidence="1" type="ORF">HNP25_002538</name>
</gene>